<name>A0AAX3BDY9_9SPIR</name>
<keyword evidence="2" id="KW-1185">Reference proteome</keyword>
<reference evidence="1" key="2">
    <citation type="submission" date="2022-06" db="EMBL/GenBank/DDBJ databases">
        <title>Thermospira aquatica gen. nov., sp. nov.</title>
        <authorList>
            <person name="Ben Ali Gam Z."/>
            <person name="Labat M."/>
        </authorList>
    </citation>
    <scope>NUCLEOTIDE SEQUENCE</scope>
    <source>
        <strain evidence="1">F1F22</strain>
    </source>
</reference>
<dbReference type="Pfam" id="PF07030">
    <property type="entry name" value="Phage_Mu_Gp36"/>
    <property type="match status" value="1"/>
</dbReference>
<reference evidence="1" key="1">
    <citation type="submission" date="2021-04" db="EMBL/GenBank/DDBJ databases">
        <authorList>
            <person name="Postec A."/>
        </authorList>
    </citation>
    <scope>NUCLEOTIDE SEQUENCE</scope>
    <source>
        <strain evidence="1">F1F22</strain>
    </source>
</reference>
<sequence length="146" mass="16997">MLYCSKEDIFTQMDKVKVKAQLQDSGEQGNEWEIKLEKLISNATSEIDGFIRNRYSVPLSPVPAFIRDICIRIVKYKIVMRKGFVEKAPEQVIVEDYKFAIRQLERVMKGELDIGLQISSTESVTTPKVLVKTKKRIFDDEFWRGF</sequence>
<accession>A0AAX3BDY9</accession>
<dbReference type="KEGG" id="taqu:KDW03_01700"/>
<proteinExistence type="predicted"/>
<protein>
    <submittedName>
        <fullName evidence="1">DUF1320 domain-containing protein</fullName>
    </submittedName>
</protein>
<dbReference type="RefSeq" id="WP_271435669.1">
    <property type="nucleotide sequence ID" value="NZ_CP073355.1"/>
</dbReference>
<dbReference type="AlphaFoldDB" id="A0AAX3BDY9"/>
<organism evidence="1 2">
    <name type="scientific">Thermospira aquatica</name>
    <dbReference type="NCBI Taxonomy" id="2828656"/>
    <lineage>
        <taxon>Bacteria</taxon>
        <taxon>Pseudomonadati</taxon>
        <taxon>Spirochaetota</taxon>
        <taxon>Spirochaetia</taxon>
        <taxon>Brevinematales</taxon>
        <taxon>Thermospiraceae</taxon>
        <taxon>Thermospira</taxon>
    </lineage>
</organism>
<evidence type="ECO:0000313" key="2">
    <source>
        <dbReference type="Proteomes" id="UP001056539"/>
    </source>
</evidence>
<gene>
    <name evidence="1" type="ORF">KDW03_01700</name>
</gene>
<dbReference type="EMBL" id="CP073355">
    <property type="protein sequence ID" value="URA10542.1"/>
    <property type="molecule type" value="Genomic_DNA"/>
</dbReference>
<dbReference type="Proteomes" id="UP001056539">
    <property type="component" value="Chromosome"/>
</dbReference>
<evidence type="ECO:0000313" key="1">
    <source>
        <dbReference type="EMBL" id="URA10542.1"/>
    </source>
</evidence>
<dbReference type="InterPro" id="IPR009752">
    <property type="entry name" value="Phage_Mu_GpJ"/>
</dbReference>